<organism evidence="2 3">
    <name type="scientific">Trachymyrmex septentrionalis</name>
    <dbReference type="NCBI Taxonomy" id="34720"/>
    <lineage>
        <taxon>Eukaryota</taxon>
        <taxon>Metazoa</taxon>
        <taxon>Ecdysozoa</taxon>
        <taxon>Arthropoda</taxon>
        <taxon>Hexapoda</taxon>
        <taxon>Insecta</taxon>
        <taxon>Pterygota</taxon>
        <taxon>Neoptera</taxon>
        <taxon>Endopterygota</taxon>
        <taxon>Hymenoptera</taxon>
        <taxon>Apocrita</taxon>
        <taxon>Aculeata</taxon>
        <taxon>Formicoidea</taxon>
        <taxon>Formicidae</taxon>
        <taxon>Myrmicinae</taxon>
        <taxon>Trachymyrmex</taxon>
    </lineage>
</organism>
<keyword evidence="3" id="KW-1185">Reference proteome</keyword>
<gene>
    <name evidence="2" type="ORF">ALC56_05937</name>
</gene>
<dbReference type="Proteomes" id="UP000078541">
    <property type="component" value="Unassembled WGS sequence"/>
</dbReference>
<dbReference type="AlphaFoldDB" id="A0A195FHG4"/>
<reference evidence="2 3" key="1">
    <citation type="submission" date="2016-03" db="EMBL/GenBank/DDBJ databases">
        <title>Trachymyrmex septentrionalis WGS genome.</title>
        <authorList>
            <person name="Nygaard S."/>
            <person name="Hu H."/>
            <person name="Boomsma J."/>
            <person name="Zhang G."/>
        </authorList>
    </citation>
    <scope>NUCLEOTIDE SEQUENCE [LARGE SCALE GENOMIC DNA]</scope>
    <source>
        <strain evidence="2">Tsep2-gDNA-1</strain>
        <tissue evidence="2">Whole body</tissue>
    </source>
</reference>
<feature type="compositionally biased region" description="Basic and acidic residues" evidence="1">
    <location>
        <begin position="52"/>
        <end position="64"/>
    </location>
</feature>
<feature type="compositionally biased region" description="Low complexity" evidence="1">
    <location>
        <begin position="76"/>
        <end position="90"/>
    </location>
</feature>
<accession>A0A195FHG4</accession>
<name>A0A195FHG4_9HYME</name>
<protein>
    <submittedName>
        <fullName evidence="2">Uncharacterized protein</fullName>
    </submittedName>
</protein>
<evidence type="ECO:0000313" key="3">
    <source>
        <dbReference type="Proteomes" id="UP000078541"/>
    </source>
</evidence>
<dbReference type="EMBL" id="KQ981606">
    <property type="protein sequence ID" value="KYN39444.1"/>
    <property type="molecule type" value="Genomic_DNA"/>
</dbReference>
<proteinExistence type="predicted"/>
<feature type="region of interest" description="Disordered" evidence="1">
    <location>
        <begin position="185"/>
        <end position="208"/>
    </location>
</feature>
<feature type="region of interest" description="Disordered" evidence="1">
    <location>
        <begin position="52"/>
        <end position="90"/>
    </location>
</feature>
<sequence>MNSIRTYLVITFRGSEPARTIGLRLCGTRKRSPIKVLGRYLNAALLKTGRSGERGKGDGWREEDLGLSCPKVPDESSVSSSGRSNGSSCRVNKRCECWSPRKVSRMGDIRLPIDLTLPTVSVIARLTNLFTVSQEKNHQQGLMGGRFECLLVNNVPGVLDEIDVGGSADSTGVWIWTLLPRQKRPREHPRSAMGKRASSPRSRQGIPKQRAAMLVQRWTICKSVAGRGHDVATSPSCFGLPFQSFATAATTSSILLPLRV</sequence>
<evidence type="ECO:0000313" key="2">
    <source>
        <dbReference type="EMBL" id="KYN39444.1"/>
    </source>
</evidence>
<evidence type="ECO:0000256" key="1">
    <source>
        <dbReference type="SAM" id="MobiDB-lite"/>
    </source>
</evidence>